<feature type="domain" description="Reverse transcriptase zinc-binding" evidence="2">
    <location>
        <begin position="101"/>
        <end position="195"/>
    </location>
</feature>
<keyword evidence="3" id="KW-0808">Transferase</keyword>
<dbReference type="PANTHER" id="PTHR47723:SF19">
    <property type="entry name" value="POLYNUCLEOTIDYL TRANSFERASE, RIBONUCLEASE H-LIKE SUPERFAMILY PROTEIN"/>
    <property type="match status" value="1"/>
</dbReference>
<dbReference type="Gene3D" id="3.30.420.10">
    <property type="entry name" value="Ribonuclease H-like superfamily/Ribonuclease H"/>
    <property type="match status" value="1"/>
</dbReference>
<dbReference type="OMA" id="QRNFEWD"/>
<accession>A0A200QG54</accession>
<dbReference type="PANTHER" id="PTHR47723">
    <property type="entry name" value="OS05G0353850 PROTEIN"/>
    <property type="match status" value="1"/>
</dbReference>
<dbReference type="InterPro" id="IPR044730">
    <property type="entry name" value="RNase_H-like_dom_plant"/>
</dbReference>
<dbReference type="GO" id="GO:0003964">
    <property type="term" value="F:RNA-directed DNA polymerase activity"/>
    <property type="evidence" value="ECO:0007669"/>
    <property type="project" value="UniProtKB-KW"/>
</dbReference>
<dbReference type="InterPro" id="IPR012337">
    <property type="entry name" value="RNaseH-like_sf"/>
</dbReference>
<organism evidence="3 4">
    <name type="scientific">Macleaya cordata</name>
    <name type="common">Five-seeded plume-poppy</name>
    <name type="synonym">Bocconia cordata</name>
    <dbReference type="NCBI Taxonomy" id="56857"/>
    <lineage>
        <taxon>Eukaryota</taxon>
        <taxon>Viridiplantae</taxon>
        <taxon>Streptophyta</taxon>
        <taxon>Embryophyta</taxon>
        <taxon>Tracheophyta</taxon>
        <taxon>Spermatophyta</taxon>
        <taxon>Magnoliopsida</taxon>
        <taxon>Ranunculales</taxon>
        <taxon>Papaveraceae</taxon>
        <taxon>Papaveroideae</taxon>
        <taxon>Macleaya</taxon>
    </lineage>
</organism>
<dbReference type="InterPro" id="IPR002156">
    <property type="entry name" value="RNaseH_domain"/>
</dbReference>
<feature type="domain" description="RNase H type-1" evidence="1">
    <location>
        <begin position="289"/>
        <end position="408"/>
    </location>
</feature>
<reference evidence="3 4" key="1">
    <citation type="journal article" date="2017" name="Mol. Plant">
        <title>The Genome of Medicinal Plant Macleaya cordata Provides New Insights into Benzylisoquinoline Alkaloids Metabolism.</title>
        <authorList>
            <person name="Liu X."/>
            <person name="Liu Y."/>
            <person name="Huang P."/>
            <person name="Ma Y."/>
            <person name="Qing Z."/>
            <person name="Tang Q."/>
            <person name="Cao H."/>
            <person name="Cheng P."/>
            <person name="Zheng Y."/>
            <person name="Yuan Z."/>
            <person name="Zhou Y."/>
            <person name="Liu J."/>
            <person name="Tang Z."/>
            <person name="Zhuo Y."/>
            <person name="Zhang Y."/>
            <person name="Yu L."/>
            <person name="Huang J."/>
            <person name="Yang P."/>
            <person name="Peng Q."/>
            <person name="Zhang J."/>
            <person name="Jiang W."/>
            <person name="Zhang Z."/>
            <person name="Lin K."/>
            <person name="Ro D.K."/>
            <person name="Chen X."/>
            <person name="Xiong X."/>
            <person name="Shang Y."/>
            <person name="Huang S."/>
            <person name="Zeng J."/>
        </authorList>
    </citation>
    <scope>NUCLEOTIDE SEQUENCE [LARGE SCALE GENOMIC DNA]</scope>
    <source>
        <strain evidence="4">cv. BLH2017</strain>
        <tissue evidence="3">Root</tissue>
    </source>
</reference>
<evidence type="ECO:0000259" key="2">
    <source>
        <dbReference type="Pfam" id="PF13966"/>
    </source>
</evidence>
<dbReference type="GO" id="GO:0003676">
    <property type="term" value="F:nucleic acid binding"/>
    <property type="evidence" value="ECO:0007669"/>
    <property type="project" value="InterPro"/>
</dbReference>
<dbReference type="OrthoDB" id="1741227at2759"/>
<dbReference type="InterPro" id="IPR026960">
    <property type="entry name" value="RVT-Znf"/>
</dbReference>
<evidence type="ECO:0000313" key="4">
    <source>
        <dbReference type="Proteomes" id="UP000195402"/>
    </source>
</evidence>
<dbReference type="Pfam" id="PF13966">
    <property type="entry name" value="zf-RVT"/>
    <property type="match status" value="1"/>
</dbReference>
<evidence type="ECO:0000313" key="3">
    <source>
        <dbReference type="EMBL" id="OVA09459.1"/>
    </source>
</evidence>
<name>A0A200QG54_MACCD</name>
<dbReference type="GO" id="GO:0004523">
    <property type="term" value="F:RNA-DNA hybrid ribonuclease activity"/>
    <property type="evidence" value="ECO:0007669"/>
    <property type="project" value="InterPro"/>
</dbReference>
<keyword evidence="3" id="KW-0548">Nucleotidyltransferase</keyword>
<protein>
    <submittedName>
        <fullName evidence="3">Reverse transcriptase zinc-binding domain</fullName>
    </submittedName>
</protein>
<keyword evidence="4" id="KW-1185">Reference proteome</keyword>
<gene>
    <name evidence="3" type="ORF">BVC80_8183g4</name>
</gene>
<dbReference type="EMBL" id="MVGT01002068">
    <property type="protein sequence ID" value="OVA09459.1"/>
    <property type="molecule type" value="Genomic_DNA"/>
</dbReference>
<dbReference type="AlphaFoldDB" id="A0A200QG54"/>
<dbReference type="Pfam" id="PF13456">
    <property type="entry name" value="RVT_3"/>
    <property type="match status" value="1"/>
</dbReference>
<evidence type="ECO:0000259" key="1">
    <source>
        <dbReference type="Pfam" id="PF13456"/>
    </source>
</evidence>
<keyword evidence="3" id="KW-0695">RNA-directed DNA polymerase</keyword>
<dbReference type="InParanoid" id="A0A200QG54"/>
<comment type="caution">
    <text evidence="3">The sequence shown here is derived from an EMBL/GenBank/DDBJ whole genome shotgun (WGS) entry which is preliminary data.</text>
</comment>
<sequence length="443" mass="49876">MRHAVKDGYCWSIGDGKKICIWEEPWIPSLPGFRVERPPLIEGRSIFWVCDLFRHGSKAWDEELLTTLFDSVAVQAILKIKMPEADVPDEIIWTKTINGQFTTKSLYRSLTVSQASSSSVSSSSDSFPWSTFWKCKHISPRVLYFIWRVINNALAVRHNTCKFIPDALSDCPLCYSATETTDHLFVHCPFTQALWFASPLSLIIEDENLTVKDLISSWFSSPHGSHLIMVQRSFIWEPVCCGAFGRHAALIFKDYTEPIEDIDSSAPNSITHLSNANWIRPTPSDIKINVDAAYTTPFAVAAAIARDMNGDFVSCMTSYFETSSPIEAKTTAFLLGVKLAKNLHLNRGFIEGDSLQVVKAINDVSTNAPWRIRATVADILQFRRTVPELRFDFVPRKANSVAHALAQFTFTSRISDWWMDPHPPDCIVDSINLDKSNSLISSD</sequence>
<proteinExistence type="predicted"/>
<dbReference type="InterPro" id="IPR053151">
    <property type="entry name" value="RNase_H-like"/>
</dbReference>
<dbReference type="CDD" id="cd06222">
    <property type="entry name" value="RNase_H_like"/>
    <property type="match status" value="1"/>
</dbReference>
<dbReference type="InterPro" id="IPR036397">
    <property type="entry name" value="RNaseH_sf"/>
</dbReference>
<dbReference type="SUPFAM" id="SSF53098">
    <property type="entry name" value="Ribonuclease H-like"/>
    <property type="match status" value="1"/>
</dbReference>
<dbReference type="STRING" id="56857.A0A200QG54"/>
<dbReference type="Proteomes" id="UP000195402">
    <property type="component" value="Unassembled WGS sequence"/>
</dbReference>